<sequence>MSITDWEPALLPSIVEVFVDVFNAAPWNDRWAVDDATRRLRDLHDTPGFEGAALLVDGTLTAFVGGHRQRWWDGGDHCYIAEMAVRRSAQRSGHGTRLLRAYFDRLSDVSTFYLLTDIEGPAAEFYAAAGFRPARRRHVMTRTAPATS</sequence>
<comment type="caution">
    <text evidence="2">The sequence shown here is derived from an EMBL/GenBank/DDBJ whole genome shotgun (WGS) entry which is preliminary data.</text>
</comment>
<dbReference type="RefSeq" id="WP_380119959.1">
    <property type="nucleotide sequence ID" value="NZ_JBHSIU010000041.1"/>
</dbReference>
<evidence type="ECO:0000259" key="1">
    <source>
        <dbReference type="PROSITE" id="PS51186"/>
    </source>
</evidence>
<keyword evidence="2" id="KW-0808">Transferase</keyword>
<reference evidence="3" key="1">
    <citation type="journal article" date="2019" name="Int. J. Syst. Evol. Microbiol.">
        <title>The Global Catalogue of Microorganisms (GCM) 10K type strain sequencing project: providing services to taxonomists for standard genome sequencing and annotation.</title>
        <authorList>
            <consortium name="The Broad Institute Genomics Platform"/>
            <consortium name="The Broad Institute Genome Sequencing Center for Infectious Disease"/>
            <person name="Wu L."/>
            <person name="Ma J."/>
        </authorList>
    </citation>
    <scope>NUCLEOTIDE SEQUENCE [LARGE SCALE GENOMIC DNA]</scope>
    <source>
        <strain evidence="3">CGMCC 4.7152</strain>
    </source>
</reference>
<dbReference type="Gene3D" id="3.40.630.30">
    <property type="match status" value="1"/>
</dbReference>
<dbReference type="Pfam" id="PF00583">
    <property type="entry name" value="Acetyltransf_1"/>
    <property type="match status" value="1"/>
</dbReference>
<name>A0ABV9W446_9ACTN</name>
<gene>
    <name evidence="2" type="ORF">ACFPIJ_30490</name>
</gene>
<keyword evidence="3" id="KW-1185">Reference proteome</keyword>
<protein>
    <submittedName>
        <fullName evidence="2">GNAT family N-acetyltransferase</fullName>
        <ecNumber evidence="2">2.3.1.-</ecNumber>
    </submittedName>
</protein>
<keyword evidence="2" id="KW-0012">Acyltransferase</keyword>
<dbReference type="CDD" id="cd04301">
    <property type="entry name" value="NAT_SF"/>
    <property type="match status" value="1"/>
</dbReference>
<evidence type="ECO:0000313" key="2">
    <source>
        <dbReference type="EMBL" id="MFC5002148.1"/>
    </source>
</evidence>
<dbReference type="Proteomes" id="UP001595912">
    <property type="component" value="Unassembled WGS sequence"/>
</dbReference>
<accession>A0ABV9W446</accession>
<feature type="domain" description="N-acetyltransferase" evidence="1">
    <location>
        <begin position="1"/>
        <end position="145"/>
    </location>
</feature>
<organism evidence="2 3">
    <name type="scientific">Dactylosporangium cerinum</name>
    <dbReference type="NCBI Taxonomy" id="1434730"/>
    <lineage>
        <taxon>Bacteria</taxon>
        <taxon>Bacillati</taxon>
        <taxon>Actinomycetota</taxon>
        <taxon>Actinomycetes</taxon>
        <taxon>Micromonosporales</taxon>
        <taxon>Micromonosporaceae</taxon>
        <taxon>Dactylosporangium</taxon>
    </lineage>
</organism>
<dbReference type="EMBL" id="JBHSIU010000041">
    <property type="protein sequence ID" value="MFC5002148.1"/>
    <property type="molecule type" value="Genomic_DNA"/>
</dbReference>
<dbReference type="EC" id="2.3.1.-" evidence="2"/>
<proteinExistence type="predicted"/>
<dbReference type="InterPro" id="IPR000182">
    <property type="entry name" value="GNAT_dom"/>
</dbReference>
<dbReference type="PROSITE" id="PS51186">
    <property type="entry name" value="GNAT"/>
    <property type="match status" value="1"/>
</dbReference>
<dbReference type="InterPro" id="IPR016181">
    <property type="entry name" value="Acyl_CoA_acyltransferase"/>
</dbReference>
<dbReference type="GO" id="GO:0016746">
    <property type="term" value="F:acyltransferase activity"/>
    <property type="evidence" value="ECO:0007669"/>
    <property type="project" value="UniProtKB-KW"/>
</dbReference>
<dbReference type="SUPFAM" id="SSF55729">
    <property type="entry name" value="Acyl-CoA N-acyltransferases (Nat)"/>
    <property type="match status" value="1"/>
</dbReference>
<evidence type="ECO:0000313" key="3">
    <source>
        <dbReference type="Proteomes" id="UP001595912"/>
    </source>
</evidence>